<dbReference type="EMBL" id="MU003693">
    <property type="protein sequence ID" value="KAF2816351.1"/>
    <property type="molecule type" value="Genomic_DNA"/>
</dbReference>
<reference evidence="1 3" key="1">
    <citation type="journal article" date="2020" name="Stud. Mycol.">
        <title>101 Dothideomycetes genomes: a test case for predicting lifestyles and emergence of pathogens.</title>
        <authorList>
            <person name="Haridas S."/>
            <person name="Albert R."/>
            <person name="Binder M."/>
            <person name="Bloem J."/>
            <person name="Labutti K."/>
            <person name="Salamov A."/>
            <person name="Andreopoulos B."/>
            <person name="Baker S."/>
            <person name="Barry K."/>
            <person name="Bills G."/>
            <person name="Bluhm B."/>
            <person name="Cannon C."/>
            <person name="Castanera R."/>
            <person name="Culley D."/>
            <person name="Daum C."/>
            <person name="Ezra D."/>
            <person name="Gonzalez J."/>
            <person name="Henrissat B."/>
            <person name="Kuo A."/>
            <person name="Liang C."/>
            <person name="Lipzen A."/>
            <person name="Lutzoni F."/>
            <person name="Magnuson J."/>
            <person name="Mondo S."/>
            <person name="Nolan M."/>
            <person name="Ohm R."/>
            <person name="Pangilinan J."/>
            <person name="Park H.-J."/>
            <person name="Ramirez L."/>
            <person name="Alfaro M."/>
            <person name="Sun H."/>
            <person name="Tritt A."/>
            <person name="Yoshinaga Y."/>
            <person name="Zwiers L.-H."/>
            <person name="Turgeon B."/>
            <person name="Goodwin S."/>
            <person name="Spatafora J."/>
            <person name="Crous P."/>
            <person name="Grigoriev I."/>
        </authorList>
    </citation>
    <scope>NUCLEOTIDE SEQUENCE</scope>
    <source>
        <strain evidence="1 3">CBS 304.34</strain>
    </source>
</reference>
<reference evidence="3" key="3">
    <citation type="submission" date="2025-04" db="UniProtKB">
        <authorList>
            <consortium name="RefSeq"/>
        </authorList>
    </citation>
    <scope>IDENTIFICATION</scope>
    <source>
        <strain evidence="3">CBS 304.34</strain>
    </source>
</reference>
<proteinExistence type="predicted"/>
<evidence type="ECO:0000313" key="1">
    <source>
        <dbReference type="EMBL" id="KAF2816351.1"/>
    </source>
</evidence>
<dbReference type="OrthoDB" id="432412at2759"/>
<organism evidence="1">
    <name type="scientific">Mytilinidion resinicola</name>
    <dbReference type="NCBI Taxonomy" id="574789"/>
    <lineage>
        <taxon>Eukaryota</taxon>
        <taxon>Fungi</taxon>
        <taxon>Dikarya</taxon>
        <taxon>Ascomycota</taxon>
        <taxon>Pezizomycotina</taxon>
        <taxon>Dothideomycetes</taxon>
        <taxon>Pleosporomycetidae</taxon>
        <taxon>Mytilinidiales</taxon>
        <taxon>Mytilinidiaceae</taxon>
        <taxon>Mytilinidion</taxon>
    </lineage>
</organism>
<keyword evidence="2" id="KW-1185">Reference proteome</keyword>
<dbReference type="InterPro" id="IPR059181">
    <property type="entry name" value="RWDD2A-B_C"/>
</dbReference>
<protein>
    <submittedName>
        <fullName evidence="1 3">Uncharacterized protein</fullName>
    </submittedName>
</protein>
<gene>
    <name evidence="1 3" type="ORF">BDZ99DRAFT_407071</name>
</gene>
<evidence type="ECO:0000313" key="3">
    <source>
        <dbReference type="RefSeq" id="XP_033583315.1"/>
    </source>
</evidence>
<dbReference type="Proteomes" id="UP000504636">
    <property type="component" value="Unplaced"/>
</dbReference>
<dbReference type="CDD" id="cd24163">
    <property type="entry name" value="RWDD2_C"/>
    <property type="match status" value="1"/>
</dbReference>
<dbReference type="AlphaFoldDB" id="A0A6A6Z5F6"/>
<reference evidence="3" key="2">
    <citation type="submission" date="2020-04" db="EMBL/GenBank/DDBJ databases">
        <authorList>
            <consortium name="NCBI Genome Project"/>
        </authorList>
    </citation>
    <scope>NUCLEOTIDE SEQUENCE</scope>
    <source>
        <strain evidence="3">CBS 304.34</strain>
    </source>
</reference>
<sequence>MSQTVVPVFNVLIRTHHITSRKKVAKLVKATDKYACYVLLRSGGSPGIIYCEGDEEGVKSWVSTVQKLRYKDYQLVSRPNTLVLEKMDAKERPERGHLHEVVAVKEFGARMESLGIWEWWRHAMGYTP</sequence>
<dbReference type="RefSeq" id="XP_033583315.1">
    <property type="nucleotide sequence ID" value="XM_033716466.1"/>
</dbReference>
<dbReference type="GeneID" id="54457359"/>
<accession>A0A6A6Z5F6</accession>
<name>A0A6A6Z5F6_9PEZI</name>
<evidence type="ECO:0000313" key="2">
    <source>
        <dbReference type="Proteomes" id="UP000504636"/>
    </source>
</evidence>